<dbReference type="PRINTS" id="PR00377">
    <property type="entry name" value="IMPHPHTASES"/>
</dbReference>
<evidence type="ECO:0000256" key="4">
    <source>
        <dbReference type="PIRSR" id="PIRSR600760-2"/>
    </source>
</evidence>
<dbReference type="Gene3D" id="3.30.540.10">
    <property type="entry name" value="Fructose-1,6-Bisphosphatase, subunit A, domain 1"/>
    <property type="match status" value="1"/>
</dbReference>
<dbReference type="GO" id="GO:0006020">
    <property type="term" value="P:inositol metabolic process"/>
    <property type="evidence" value="ECO:0007669"/>
    <property type="project" value="TreeGrafter"/>
</dbReference>
<sequence length="257" mass="27455">MPANDLALLIDAARKAAETALAYVGGPLDVRNKPADDTPVTAADLAVNAVLHDMLRDARPDYGWLSEESEADPGRHTARRTFVVDPIDGTRAFIEGQRAWAHALAVVEDGAVIAAVVHLPVMDKLYAAARGGGARLNGKPISVGRVDAPARADVLATRPSMEAHHWPGGVPPVTRSYRPSLAYRLSLVAEGRFDAMFTFRPTWEWDIAAGSLLLSEAGARVTDRRGGRLSFNAAHPQADGVLAANPDLHAALLDRLI</sequence>
<comment type="caution">
    <text evidence="5">The sequence shown here is derived from an EMBL/GenBank/DDBJ whole genome shotgun (WGS) entry which is preliminary data.</text>
</comment>
<comment type="cofactor">
    <cofactor evidence="4">
        <name>Mg(2+)</name>
        <dbReference type="ChEBI" id="CHEBI:18420"/>
    </cofactor>
</comment>
<dbReference type="OrthoDB" id="9785695at2"/>
<dbReference type="EMBL" id="LPXO01000001">
    <property type="protein sequence ID" value="KUF12746.1"/>
    <property type="molecule type" value="Genomic_DNA"/>
</dbReference>
<dbReference type="Proteomes" id="UP000054396">
    <property type="component" value="Unassembled WGS sequence"/>
</dbReference>
<dbReference type="SUPFAM" id="SSF56655">
    <property type="entry name" value="Carbohydrate phosphatase"/>
    <property type="match status" value="1"/>
</dbReference>
<reference evidence="5 6" key="1">
    <citation type="submission" date="2015-12" db="EMBL/GenBank/DDBJ databases">
        <authorList>
            <person name="Shamseldin A."/>
            <person name="Moawad H."/>
            <person name="Abd El-Rahim W.M."/>
            <person name="Sadowsky M.J."/>
        </authorList>
    </citation>
    <scope>NUCLEOTIDE SEQUENCE [LARGE SCALE GENOMIC DNA]</scope>
    <source>
        <strain evidence="5 6">SJ5A-1</strain>
    </source>
</reference>
<feature type="binding site" evidence="4">
    <location>
        <position position="67"/>
    </location>
    <ligand>
        <name>Mg(2+)</name>
        <dbReference type="ChEBI" id="CHEBI:18420"/>
        <label>1</label>
        <note>catalytic</note>
    </ligand>
</feature>
<keyword evidence="6" id="KW-1185">Reference proteome</keyword>
<dbReference type="GO" id="GO:0046854">
    <property type="term" value="P:phosphatidylinositol phosphate biosynthetic process"/>
    <property type="evidence" value="ECO:0007669"/>
    <property type="project" value="InterPro"/>
</dbReference>
<evidence type="ECO:0000256" key="3">
    <source>
        <dbReference type="ARBA" id="ARBA00022842"/>
    </source>
</evidence>
<organism evidence="5 6">
    <name type="scientific">Pseudoponticoccus marisrubri</name>
    <dbReference type="NCBI Taxonomy" id="1685382"/>
    <lineage>
        <taxon>Bacteria</taxon>
        <taxon>Pseudomonadati</taxon>
        <taxon>Pseudomonadota</taxon>
        <taxon>Alphaproteobacteria</taxon>
        <taxon>Rhodobacterales</taxon>
        <taxon>Roseobacteraceae</taxon>
        <taxon>Pseudoponticoccus</taxon>
    </lineage>
</organism>
<evidence type="ECO:0000313" key="6">
    <source>
        <dbReference type="Proteomes" id="UP000054396"/>
    </source>
</evidence>
<dbReference type="InterPro" id="IPR000760">
    <property type="entry name" value="Inositol_monophosphatase-like"/>
</dbReference>
<accession>A0A0W7WQ91</accession>
<comment type="similarity">
    <text evidence="1">Belongs to the inositol monophosphatase superfamily.</text>
</comment>
<dbReference type="RefSeq" id="WP_058860690.1">
    <property type="nucleotide sequence ID" value="NZ_LPXO01000001.1"/>
</dbReference>
<proteinExistence type="inferred from homology"/>
<dbReference type="GO" id="GO:0008934">
    <property type="term" value="F:inositol monophosphate 1-phosphatase activity"/>
    <property type="evidence" value="ECO:0007669"/>
    <property type="project" value="TreeGrafter"/>
</dbReference>
<protein>
    <submittedName>
        <fullName evidence="5">3'(2'),5'-bisphosphate nucleotidase CysQ</fullName>
    </submittedName>
</protein>
<keyword evidence="2 4" id="KW-0479">Metal-binding</keyword>
<dbReference type="Gene3D" id="3.40.190.80">
    <property type="match status" value="1"/>
</dbReference>
<dbReference type="AlphaFoldDB" id="A0A0W7WQ91"/>
<dbReference type="GO" id="GO:0007165">
    <property type="term" value="P:signal transduction"/>
    <property type="evidence" value="ECO:0007669"/>
    <property type="project" value="TreeGrafter"/>
</dbReference>
<keyword evidence="3 4" id="KW-0460">Magnesium</keyword>
<feature type="binding site" evidence="4">
    <location>
        <position position="87"/>
    </location>
    <ligand>
        <name>Mg(2+)</name>
        <dbReference type="ChEBI" id="CHEBI:18420"/>
        <label>1</label>
        <note>catalytic</note>
    </ligand>
</feature>
<dbReference type="InterPro" id="IPR020550">
    <property type="entry name" value="Inositol_monophosphatase_CS"/>
</dbReference>
<dbReference type="Pfam" id="PF00459">
    <property type="entry name" value="Inositol_P"/>
    <property type="match status" value="1"/>
</dbReference>
<evidence type="ECO:0000256" key="1">
    <source>
        <dbReference type="ARBA" id="ARBA00009759"/>
    </source>
</evidence>
<dbReference type="CDD" id="cd01638">
    <property type="entry name" value="CysQ"/>
    <property type="match status" value="1"/>
</dbReference>
<gene>
    <name evidence="5" type="ORF">AVJ23_03275</name>
</gene>
<evidence type="ECO:0000256" key="2">
    <source>
        <dbReference type="ARBA" id="ARBA00022723"/>
    </source>
</evidence>
<evidence type="ECO:0000313" key="5">
    <source>
        <dbReference type="EMBL" id="KUF12746.1"/>
    </source>
</evidence>
<name>A0A0W7WQ91_9RHOB</name>
<feature type="binding site" evidence="4">
    <location>
        <position position="88"/>
    </location>
    <ligand>
        <name>Mg(2+)</name>
        <dbReference type="ChEBI" id="CHEBI:18420"/>
        <label>1</label>
        <note>catalytic</note>
    </ligand>
</feature>
<feature type="binding site" evidence="4">
    <location>
        <position position="206"/>
    </location>
    <ligand>
        <name>Mg(2+)</name>
        <dbReference type="ChEBI" id="CHEBI:18420"/>
        <label>1</label>
        <note>catalytic</note>
    </ligand>
</feature>
<dbReference type="GO" id="GO:0046872">
    <property type="term" value="F:metal ion binding"/>
    <property type="evidence" value="ECO:0007669"/>
    <property type="project" value="UniProtKB-KW"/>
</dbReference>
<dbReference type="PROSITE" id="PS00630">
    <property type="entry name" value="IMP_2"/>
    <property type="match status" value="1"/>
</dbReference>
<feature type="binding site" evidence="4">
    <location>
        <position position="85"/>
    </location>
    <ligand>
        <name>Mg(2+)</name>
        <dbReference type="ChEBI" id="CHEBI:18420"/>
        <label>1</label>
        <note>catalytic</note>
    </ligand>
</feature>
<dbReference type="STRING" id="1685382.AVJ23_03275"/>
<dbReference type="PANTHER" id="PTHR20854:SF4">
    <property type="entry name" value="INOSITOL-1-MONOPHOSPHATASE-RELATED"/>
    <property type="match status" value="1"/>
</dbReference>
<dbReference type="PANTHER" id="PTHR20854">
    <property type="entry name" value="INOSITOL MONOPHOSPHATASE"/>
    <property type="match status" value="1"/>
</dbReference>